<evidence type="ECO:0000256" key="2">
    <source>
        <dbReference type="ARBA" id="ARBA00048287"/>
    </source>
</evidence>
<dbReference type="SUPFAM" id="SSF52768">
    <property type="entry name" value="Arginase/deacetylase"/>
    <property type="match status" value="1"/>
</dbReference>
<dbReference type="PRINTS" id="PR01270">
    <property type="entry name" value="HDASUPER"/>
</dbReference>
<dbReference type="InterPro" id="IPR044150">
    <property type="entry name" value="HDAC_classIV"/>
</dbReference>
<dbReference type="Gene3D" id="3.40.800.20">
    <property type="entry name" value="Histone deacetylase domain"/>
    <property type="match status" value="1"/>
</dbReference>
<keyword evidence="5" id="KW-1185">Reference proteome</keyword>
<dbReference type="PANTHER" id="PTHR10625:SF19">
    <property type="entry name" value="HISTONE DEACETYLASE 12"/>
    <property type="match status" value="1"/>
</dbReference>
<evidence type="ECO:0000313" key="4">
    <source>
        <dbReference type="EMBL" id="CAL4108299.1"/>
    </source>
</evidence>
<name>A0AAV2R3Q5_MEGNR</name>
<dbReference type="InterPro" id="IPR023696">
    <property type="entry name" value="Ureohydrolase_dom_sf"/>
</dbReference>
<comment type="caution">
    <text evidence="4">The sequence shown here is derived from an EMBL/GenBank/DDBJ whole genome shotgun (WGS) entry which is preliminary data.</text>
</comment>
<dbReference type="InterPro" id="IPR037138">
    <property type="entry name" value="His_deacetylse_dom_sf"/>
</dbReference>
<feature type="domain" description="Histone deacetylase" evidence="3">
    <location>
        <begin position="54"/>
        <end position="316"/>
    </location>
</feature>
<dbReference type="CDD" id="cd09993">
    <property type="entry name" value="HDAC_classIV"/>
    <property type="match status" value="1"/>
</dbReference>
<sequence length="339" mass="38593">MFKLSKISYSRYLNRRFHSIRDQISEYCWKQLQTITSLPIVHHEGYVCPLPSNHRFQMMKFHHLYNILIRDGVISKEKQVIEPEQISEKLCCSVHNNEYVTKFFNGLTDATEQRRTGFKWSSGLVSRVRYETGGTLLAAKLCRERGLACSTGGGTHHAFPEYGSGFCLINDLAVTAQNLLDTGLVSKVLIVDLDVHQGDGTAFIFQNCPEVYTLSFHCQNNFPLKKQKSDLDIGLEHNTTDEEYMRILSDYLPAVIDHTQPDIILYDAGVDPHEKDQLGKLKLTDEGLYERDMYVLKSAICRGIPIATVIGGGYDNVMDLSARHTIIHRVATQVWNNYL</sequence>
<dbReference type="GO" id="GO:0141221">
    <property type="term" value="F:histone deacetylase activity, hydrolytic mechanism"/>
    <property type="evidence" value="ECO:0007669"/>
    <property type="project" value="UniProtKB-EC"/>
</dbReference>
<dbReference type="InterPro" id="IPR000286">
    <property type="entry name" value="HDACs"/>
</dbReference>
<dbReference type="Proteomes" id="UP001497623">
    <property type="component" value="Unassembled WGS sequence"/>
</dbReference>
<evidence type="ECO:0000313" key="5">
    <source>
        <dbReference type="Proteomes" id="UP001497623"/>
    </source>
</evidence>
<dbReference type="AlphaFoldDB" id="A0AAV2R3Q5"/>
<dbReference type="InterPro" id="IPR023801">
    <property type="entry name" value="His_deacetylse_dom"/>
</dbReference>
<comment type="catalytic activity">
    <reaction evidence="2">
        <text>N(6)-acetyl-L-lysyl-[histone] + H2O = L-lysyl-[histone] + acetate</text>
        <dbReference type="Rhea" id="RHEA:58196"/>
        <dbReference type="Rhea" id="RHEA-COMP:9845"/>
        <dbReference type="Rhea" id="RHEA-COMP:11338"/>
        <dbReference type="ChEBI" id="CHEBI:15377"/>
        <dbReference type="ChEBI" id="CHEBI:29969"/>
        <dbReference type="ChEBI" id="CHEBI:30089"/>
        <dbReference type="ChEBI" id="CHEBI:61930"/>
        <dbReference type="EC" id="3.5.1.98"/>
    </reaction>
</comment>
<accession>A0AAV2R3Q5</accession>
<keyword evidence="1" id="KW-0378">Hydrolase</keyword>
<dbReference type="Pfam" id="PF00850">
    <property type="entry name" value="Hist_deacetyl"/>
    <property type="match status" value="1"/>
</dbReference>
<gene>
    <name evidence="4" type="ORF">MNOR_LOCUS18805</name>
</gene>
<proteinExistence type="predicted"/>
<dbReference type="PANTHER" id="PTHR10625">
    <property type="entry name" value="HISTONE DEACETYLASE HDAC1-RELATED"/>
    <property type="match status" value="1"/>
</dbReference>
<dbReference type="EMBL" id="CAXKWB010013647">
    <property type="protein sequence ID" value="CAL4108299.1"/>
    <property type="molecule type" value="Genomic_DNA"/>
</dbReference>
<organism evidence="4 5">
    <name type="scientific">Meganyctiphanes norvegica</name>
    <name type="common">Northern krill</name>
    <name type="synonym">Thysanopoda norvegica</name>
    <dbReference type="NCBI Taxonomy" id="48144"/>
    <lineage>
        <taxon>Eukaryota</taxon>
        <taxon>Metazoa</taxon>
        <taxon>Ecdysozoa</taxon>
        <taxon>Arthropoda</taxon>
        <taxon>Crustacea</taxon>
        <taxon>Multicrustacea</taxon>
        <taxon>Malacostraca</taxon>
        <taxon>Eumalacostraca</taxon>
        <taxon>Eucarida</taxon>
        <taxon>Euphausiacea</taxon>
        <taxon>Euphausiidae</taxon>
        <taxon>Meganyctiphanes</taxon>
    </lineage>
</organism>
<evidence type="ECO:0000259" key="3">
    <source>
        <dbReference type="Pfam" id="PF00850"/>
    </source>
</evidence>
<evidence type="ECO:0000256" key="1">
    <source>
        <dbReference type="ARBA" id="ARBA00022801"/>
    </source>
</evidence>
<reference evidence="4 5" key="1">
    <citation type="submission" date="2024-05" db="EMBL/GenBank/DDBJ databases">
        <authorList>
            <person name="Wallberg A."/>
        </authorList>
    </citation>
    <scope>NUCLEOTIDE SEQUENCE [LARGE SCALE GENOMIC DNA]</scope>
</reference>
<protein>
    <recommendedName>
        <fullName evidence="3">Histone deacetylase domain-containing protein</fullName>
    </recommendedName>
</protein>
<dbReference type="GO" id="GO:0040029">
    <property type="term" value="P:epigenetic regulation of gene expression"/>
    <property type="evidence" value="ECO:0007669"/>
    <property type="project" value="TreeGrafter"/>
</dbReference>